<dbReference type="EMBL" id="LAZR01008136">
    <property type="protein sequence ID" value="KKM80733.1"/>
    <property type="molecule type" value="Genomic_DNA"/>
</dbReference>
<sequence>MTKATVEIKRSLDTDTGLCTFTIDSDNKVICTLDDLFGEQGFGFSDLPTMARVALCFAINNKVGDRGNSGSVSERVKNMEQSWKSILVGKWNLGTRATLSTQILVLREFVSTIFDKLAAANRIDSDAHPKADISKSINADCRKAFELAYSLSGRDAKGLEPAYKALVEKSEKEATRRDKDGTFDLEDLFAA</sequence>
<reference evidence="1" key="1">
    <citation type="journal article" date="2015" name="Nature">
        <title>Complex archaea that bridge the gap between prokaryotes and eukaryotes.</title>
        <authorList>
            <person name="Spang A."/>
            <person name="Saw J.H."/>
            <person name="Jorgensen S.L."/>
            <person name="Zaremba-Niedzwiedzka K."/>
            <person name="Martijn J."/>
            <person name="Lind A.E."/>
            <person name="van Eijk R."/>
            <person name="Schleper C."/>
            <person name="Guy L."/>
            <person name="Ettema T.J."/>
        </authorList>
    </citation>
    <scope>NUCLEOTIDE SEQUENCE</scope>
</reference>
<dbReference type="AlphaFoldDB" id="A0A0F9KFL4"/>
<evidence type="ECO:0000313" key="1">
    <source>
        <dbReference type="EMBL" id="KKM80733.1"/>
    </source>
</evidence>
<name>A0A0F9KFL4_9ZZZZ</name>
<accession>A0A0F9KFL4</accession>
<protein>
    <submittedName>
        <fullName evidence="1">Uncharacterized protein</fullName>
    </submittedName>
</protein>
<organism evidence="1">
    <name type="scientific">marine sediment metagenome</name>
    <dbReference type="NCBI Taxonomy" id="412755"/>
    <lineage>
        <taxon>unclassified sequences</taxon>
        <taxon>metagenomes</taxon>
        <taxon>ecological metagenomes</taxon>
    </lineage>
</organism>
<comment type="caution">
    <text evidence="1">The sequence shown here is derived from an EMBL/GenBank/DDBJ whole genome shotgun (WGS) entry which is preliminary data.</text>
</comment>
<proteinExistence type="predicted"/>
<gene>
    <name evidence="1" type="ORF">LCGC14_1336910</name>
</gene>